<organism evidence="2 3">
    <name type="scientific">Crassostrea virginica</name>
    <name type="common">Eastern oyster</name>
    <dbReference type="NCBI Taxonomy" id="6565"/>
    <lineage>
        <taxon>Eukaryota</taxon>
        <taxon>Metazoa</taxon>
        <taxon>Spiralia</taxon>
        <taxon>Lophotrochozoa</taxon>
        <taxon>Mollusca</taxon>
        <taxon>Bivalvia</taxon>
        <taxon>Autobranchia</taxon>
        <taxon>Pteriomorphia</taxon>
        <taxon>Ostreida</taxon>
        <taxon>Ostreoidea</taxon>
        <taxon>Ostreidae</taxon>
        <taxon>Crassostrea</taxon>
    </lineage>
</organism>
<protein>
    <submittedName>
        <fullName evidence="3">Uncharacterized protein LOC111102848</fullName>
    </submittedName>
</protein>
<name>A0A8B8AJS5_CRAVI</name>
<dbReference type="GeneID" id="111102848"/>
<feature type="chain" id="PRO_5034389548" evidence="1">
    <location>
        <begin position="23"/>
        <end position="347"/>
    </location>
</feature>
<proteinExistence type="predicted"/>
<evidence type="ECO:0000313" key="2">
    <source>
        <dbReference type="Proteomes" id="UP000694844"/>
    </source>
</evidence>
<evidence type="ECO:0000256" key="1">
    <source>
        <dbReference type="SAM" id="SignalP"/>
    </source>
</evidence>
<accession>A0A8B8AJS5</accession>
<dbReference type="KEGG" id="cvn:111102848"/>
<dbReference type="AlphaFoldDB" id="A0A8B8AJS5"/>
<sequence length="347" mass="40419">MSNPIVRVILILVGIVFLKSNGNHREVLATRTANRRVRDCPQDEKEWRKASKRLNCSDDAFSSVNRYHCLPADNLTTLIEFCYKRTRLQVIRGLCMVFIERIDIVNHYRCSKFNEGCPNTRYYSDEMYKFPACLEINPTQRCYKAEASCQQSTRVITDVQNTTLSTVGDDTKLREVLATRTANRRVRDCPQDEKEWRKASKRLNCSDDAFSSVNRYHCLPADNLTTLIEFCYKRTRVLVIDGLCMVFIEGRDIVNPYKCSKFKEGCPNRWYFTDEMYKFPACLEIDPTQRCYKAEASCQQSTRFKTDDPNTTLSTLGNYVSYSSATGWSFTKLRKFRRYVVLRILTS</sequence>
<dbReference type="RefSeq" id="XP_022291466.1">
    <property type="nucleotide sequence ID" value="XM_022435758.1"/>
</dbReference>
<feature type="signal peptide" evidence="1">
    <location>
        <begin position="1"/>
        <end position="22"/>
    </location>
</feature>
<reference evidence="3" key="1">
    <citation type="submission" date="2025-08" db="UniProtKB">
        <authorList>
            <consortium name="RefSeq"/>
        </authorList>
    </citation>
    <scope>IDENTIFICATION</scope>
    <source>
        <tissue evidence="3">Whole sample</tissue>
    </source>
</reference>
<evidence type="ECO:0000313" key="3">
    <source>
        <dbReference type="RefSeq" id="XP_022291466.1"/>
    </source>
</evidence>
<dbReference type="Proteomes" id="UP000694844">
    <property type="component" value="Chromosome 7"/>
</dbReference>
<keyword evidence="2" id="KW-1185">Reference proteome</keyword>
<keyword evidence="1" id="KW-0732">Signal</keyword>
<gene>
    <name evidence="3" type="primary">LOC111102848</name>
</gene>